<dbReference type="InterPro" id="IPR027417">
    <property type="entry name" value="P-loop_NTPase"/>
</dbReference>
<dbReference type="SUPFAM" id="SSF55718">
    <property type="entry name" value="SCP-like"/>
    <property type="match status" value="1"/>
</dbReference>
<dbReference type="SUPFAM" id="SSF52540">
    <property type="entry name" value="P-loop containing nucleoside triphosphate hydrolases"/>
    <property type="match status" value="1"/>
</dbReference>
<evidence type="ECO:0000313" key="3">
    <source>
        <dbReference type="EMBL" id="QFY44574.1"/>
    </source>
</evidence>
<dbReference type="KEGG" id="mmob:F6R98_19680"/>
<name>A0A5Q0BQV5_9GAMM</name>
<proteinExistence type="predicted"/>
<dbReference type="EMBL" id="CP044205">
    <property type="protein sequence ID" value="QFY44574.1"/>
    <property type="molecule type" value="Genomic_DNA"/>
</dbReference>
<dbReference type="InterPro" id="IPR026634">
    <property type="entry name" value="TPST-like"/>
</dbReference>
<dbReference type="Gene3D" id="3.30.1050.10">
    <property type="entry name" value="SCP2 sterol-binding domain"/>
    <property type="match status" value="1"/>
</dbReference>
<dbReference type="AlphaFoldDB" id="A0A5Q0BQV5"/>
<dbReference type="GO" id="GO:0008476">
    <property type="term" value="F:protein-tyrosine sulfotransferase activity"/>
    <property type="evidence" value="ECO:0007669"/>
    <property type="project" value="InterPro"/>
</dbReference>
<accession>A0A5Q0BQV5</accession>
<keyword evidence="4" id="KW-1185">Reference proteome</keyword>
<gene>
    <name evidence="3" type="ORF">F6R98_19680</name>
</gene>
<dbReference type="OrthoDB" id="9815894at2"/>
<dbReference type="Pfam" id="PF13469">
    <property type="entry name" value="Sulfotransfer_3"/>
    <property type="match status" value="1"/>
</dbReference>
<dbReference type="InterPro" id="IPR003033">
    <property type="entry name" value="SCP2_sterol-bd_dom"/>
</dbReference>
<evidence type="ECO:0000313" key="4">
    <source>
        <dbReference type="Proteomes" id="UP000325755"/>
    </source>
</evidence>
<sequence length="423" mass="46767">MESSMMTTAVTVPPIFILSSPRSGSTLLRCIVDTHPDICSPPQLDLGALCERLFRSVYYSLGQLTGSECEKERVAIEETRLVVSGLMARYTLGKGKKQWCEKTTENTSYLPIIEKIFPDARYVCLYRNCLDVVHSCIRFNPLGYMPELAPFVGRRPDNFVAAMMEGWLETNRKQLDFETENHTRCFRVRYETLVADPKAVLPYLFEFLGADWNDALLEAIFTTPHDRGEGDIKVWLSKAISKDSVGKGSAIPKSRLPKDLVQKADQLHEKIGYPPVMSYYASSKTLSDTSAVNSDNGTGNKRQIATEEISGILTRKKDELESLRGVCNLIVQGANGGEWRLDFSGASPTIESGCAGNANCTLTISGSSMADILDGKMTVIDAYEQGEVASSGDLSLTIQFGTLLLGGHEKNDRRKLKRTEDAD</sequence>
<protein>
    <recommendedName>
        <fullName evidence="2">SCP2 domain-containing protein</fullName>
    </recommendedName>
</protein>
<dbReference type="Pfam" id="PF02036">
    <property type="entry name" value="SCP2"/>
    <property type="match status" value="1"/>
</dbReference>
<dbReference type="InterPro" id="IPR036527">
    <property type="entry name" value="SCP2_sterol-bd_dom_sf"/>
</dbReference>
<feature type="domain" description="SCP2" evidence="2">
    <location>
        <begin position="316"/>
        <end position="404"/>
    </location>
</feature>
<dbReference type="PANTHER" id="PTHR12788">
    <property type="entry name" value="PROTEIN-TYROSINE SULFOTRANSFERASE 2"/>
    <property type="match status" value="1"/>
</dbReference>
<dbReference type="PANTHER" id="PTHR12788:SF10">
    <property type="entry name" value="PROTEIN-TYROSINE SULFOTRANSFERASE"/>
    <property type="match status" value="1"/>
</dbReference>
<reference evidence="3 4" key="1">
    <citation type="submission" date="2019-09" db="EMBL/GenBank/DDBJ databases">
        <title>Ecophysiology of the spiral-shaped methanotroph Methylospira mobilis as revealed by the complete genome sequence.</title>
        <authorList>
            <person name="Oshkin I.Y."/>
            <person name="Dedysh S.N."/>
            <person name="Miroshnikov K."/>
            <person name="Danilova O.V."/>
            <person name="Hakobyan A."/>
            <person name="Liesack W."/>
        </authorList>
    </citation>
    <scope>NUCLEOTIDE SEQUENCE [LARGE SCALE GENOMIC DNA]</scope>
    <source>
        <strain evidence="3 4">Shm1</strain>
    </source>
</reference>
<organism evidence="3 4">
    <name type="scientific">Candidatus Methylospira mobilis</name>
    <dbReference type="NCBI Taxonomy" id="1808979"/>
    <lineage>
        <taxon>Bacteria</taxon>
        <taxon>Pseudomonadati</taxon>
        <taxon>Pseudomonadota</taxon>
        <taxon>Gammaproteobacteria</taxon>
        <taxon>Methylococcales</taxon>
        <taxon>Methylococcaceae</taxon>
        <taxon>Candidatus Methylospira</taxon>
    </lineage>
</organism>
<evidence type="ECO:0000256" key="1">
    <source>
        <dbReference type="ARBA" id="ARBA00022679"/>
    </source>
</evidence>
<dbReference type="Proteomes" id="UP000325755">
    <property type="component" value="Chromosome"/>
</dbReference>
<keyword evidence="1" id="KW-0808">Transferase</keyword>
<dbReference type="Gene3D" id="3.40.50.300">
    <property type="entry name" value="P-loop containing nucleotide triphosphate hydrolases"/>
    <property type="match status" value="1"/>
</dbReference>
<dbReference type="InParanoid" id="A0A5Q0BQV5"/>
<evidence type="ECO:0000259" key="2">
    <source>
        <dbReference type="Pfam" id="PF02036"/>
    </source>
</evidence>